<comment type="caution">
    <text evidence="1">The sequence shown here is derived from an EMBL/GenBank/DDBJ whole genome shotgun (WGS) entry which is preliminary data.</text>
</comment>
<protein>
    <submittedName>
        <fullName evidence="1">Uncharacterized protein</fullName>
    </submittedName>
</protein>
<dbReference type="EMBL" id="OCSU01000002">
    <property type="protein sequence ID" value="SOE82106.1"/>
    <property type="molecule type" value="Genomic_DNA"/>
</dbReference>
<accession>A0A7Z7N4L7</accession>
<dbReference type="Proteomes" id="UP000219522">
    <property type="component" value="Unassembled WGS sequence"/>
</dbReference>
<evidence type="ECO:0000313" key="1">
    <source>
        <dbReference type="EMBL" id="SOE82106.1"/>
    </source>
</evidence>
<gene>
    <name evidence="1" type="ORF">SAMN05446927_5418</name>
</gene>
<keyword evidence="2" id="KW-1185">Reference proteome</keyword>
<reference evidence="1 2" key="1">
    <citation type="submission" date="2017-09" db="EMBL/GenBank/DDBJ databases">
        <authorList>
            <person name="Varghese N."/>
            <person name="Submissions S."/>
        </authorList>
    </citation>
    <scope>NUCLEOTIDE SEQUENCE [LARGE SCALE GENOMIC DNA]</scope>
    <source>
        <strain evidence="1 2">OK806</strain>
    </source>
</reference>
<organism evidence="1 2">
    <name type="scientific">Caballeronia arationis</name>
    <dbReference type="NCBI Taxonomy" id="1777142"/>
    <lineage>
        <taxon>Bacteria</taxon>
        <taxon>Pseudomonadati</taxon>
        <taxon>Pseudomonadota</taxon>
        <taxon>Betaproteobacteria</taxon>
        <taxon>Burkholderiales</taxon>
        <taxon>Burkholderiaceae</taxon>
        <taxon>Caballeronia</taxon>
    </lineage>
</organism>
<name>A0A7Z7N4L7_9BURK</name>
<evidence type="ECO:0000313" key="2">
    <source>
        <dbReference type="Proteomes" id="UP000219522"/>
    </source>
</evidence>
<sequence>MNGYLLVVLIWAAACGSVCAFVHGAKKAKRSMDAVIEAKSRIKWPIAH</sequence>
<proteinExistence type="predicted"/>
<dbReference type="AlphaFoldDB" id="A0A7Z7N4L7"/>